<dbReference type="GO" id="GO:0032196">
    <property type="term" value="P:transposition"/>
    <property type="evidence" value="ECO:0007669"/>
    <property type="project" value="TreeGrafter"/>
</dbReference>
<evidence type="ECO:0000313" key="2">
    <source>
        <dbReference type="Proteomes" id="UP000051515"/>
    </source>
</evidence>
<dbReference type="PANTHER" id="PTHR10948">
    <property type="entry name" value="TRANSPOSASE"/>
    <property type="match status" value="1"/>
</dbReference>
<sequence>MYFAHPYSPWERGSNENQNQLIREFLPKDHSMSSATITEIQGIQDVLNQRPRKILGYKCAQELLTSFD</sequence>
<reference evidence="1 2" key="1">
    <citation type="journal article" date="2015" name="Genome Announc.">
        <title>Expanding the biotechnology potential of lactobacilli through comparative genomics of 213 strains and associated genera.</title>
        <authorList>
            <person name="Sun Z."/>
            <person name="Harris H.M."/>
            <person name="McCann A."/>
            <person name="Guo C."/>
            <person name="Argimon S."/>
            <person name="Zhang W."/>
            <person name="Yang X."/>
            <person name="Jeffery I.B."/>
            <person name="Cooney J.C."/>
            <person name="Kagawa T.F."/>
            <person name="Liu W."/>
            <person name="Song Y."/>
            <person name="Salvetti E."/>
            <person name="Wrobel A."/>
            <person name="Rasinkangas P."/>
            <person name="Parkhill J."/>
            <person name="Rea M.C."/>
            <person name="O'Sullivan O."/>
            <person name="Ritari J."/>
            <person name="Douillard F.P."/>
            <person name="Paul Ross R."/>
            <person name="Yang R."/>
            <person name="Briner A.E."/>
            <person name="Felis G.E."/>
            <person name="de Vos W.M."/>
            <person name="Barrangou R."/>
            <person name="Klaenhammer T.R."/>
            <person name="Caufield P.W."/>
            <person name="Cui Y."/>
            <person name="Zhang H."/>
            <person name="O'Toole P.W."/>
        </authorList>
    </citation>
    <scope>NUCLEOTIDE SEQUENCE [LARGE SCALE GENOMIC DNA]</scope>
    <source>
        <strain evidence="1 2">DSM 19674</strain>
    </source>
</reference>
<dbReference type="Proteomes" id="UP000051515">
    <property type="component" value="Unassembled WGS sequence"/>
</dbReference>
<evidence type="ECO:0000313" key="1">
    <source>
        <dbReference type="EMBL" id="KRK84106.1"/>
    </source>
</evidence>
<evidence type="ECO:0008006" key="3">
    <source>
        <dbReference type="Google" id="ProtNLM"/>
    </source>
</evidence>
<name>A0A0R1KVR8_9LACO</name>
<accession>A0A0R1KVR8</accession>
<organism evidence="1 2">
    <name type="scientific">Companilactobacillus bobalius DSM 19674</name>
    <dbReference type="NCBI Taxonomy" id="1423788"/>
    <lineage>
        <taxon>Bacteria</taxon>
        <taxon>Bacillati</taxon>
        <taxon>Bacillota</taxon>
        <taxon>Bacilli</taxon>
        <taxon>Lactobacillales</taxon>
        <taxon>Lactobacillaceae</taxon>
        <taxon>Companilactobacillus</taxon>
        <taxon>Companilactobacillus bobalius</taxon>
    </lineage>
</organism>
<dbReference type="PATRIC" id="fig|1423788.3.peg.1146"/>
<dbReference type="GO" id="GO:0004803">
    <property type="term" value="F:transposase activity"/>
    <property type="evidence" value="ECO:0007669"/>
    <property type="project" value="TreeGrafter"/>
</dbReference>
<dbReference type="GO" id="GO:0005829">
    <property type="term" value="C:cytosol"/>
    <property type="evidence" value="ECO:0007669"/>
    <property type="project" value="TreeGrafter"/>
</dbReference>
<dbReference type="PANTHER" id="PTHR10948:SF23">
    <property type="entry name" value="TRANSPOSASE INSI FOR INSERTION SEQUENCE ELEMENT IS30A-RELATED"/>
    <property type="match status" value="1"/>
</dbReference>
<gene>
    <name evidence="1" type="ORF">FC78_GL001114</name>
</gene>
<protein>
    <recommendedName>
        <fullName evidence="3">Integrase catalytic domain-containing protein</fullName>
    </recommendedName>
</protein>
<proteinExistence type="predicted"/>
<dbReference type="InterPro" id="IPR012337">
    <property type="entry name" value="RNaseH-like_sf"/>
</dbReference>
<dbReference type="STRING" id="1423788.FC78_GL001114"/>
<dbReference type="EMBL" id="AZDY01000029">
    <property type="protein sequence ID" value="KRK84106.1"/>
    <property type="molecule type" value="Genomic_DNA"/>
</dbReference>
<dbReference type="InterPro" id="IPR051917">
    <property type="entry name" value="Transposase-Integrase"/>
</dbReference>
<dbReference type="AlphaFoldDB" id="A0A0R1KVR8"/>
<comment type="caution">
    <text evidence="1">The sequence shown here is derived from an EMBL/GenBank/DDBJ whole genome shotgun (WGS) entry which is preliminary data.</text>
</comment>
<keyword evidence="2" id="KW-1185">Reference proteome</keyword>
<dbReference type="SUPFAM" id="SSF53098">
    <property type="entry name" value="Ribonuclease H-like"/>
    <property type="match status" value="1"/>
</dbReference>